<dbReference type="PROSITE" id="PS51688">
    <property type="entry name" value="ICA"/>
    <property type="match status" value="1"/>
</dbReference>
<evidence type="ECO:0000259" key="10">
    <source>
        <dbReference type="PROSITE" id="PS51688"/>
    </source>
</evidence>
<keyword evidence="4 6" id="KW-0238">DNA-binding</keyword>
<dbReference type="PANTHER" id="PTHR13029">
    <property type="match status" value="1"/>
</dbReference>
<dbReference type="InterPro" id="IPR037141">
    <property type="entry name" value="NDT80_DNA-bd_dom_sf"/>
</dbReference>
<feature type="compositionally biased region" description="Polar residues" evidence="7">
    <location>
        <begin position="327"/>
        <end position="338"/>
    </location>
</feature>
<dbReference type="GO" id="GO:0016540">
    <property type="term" value="P:protein autoprocessing"/>
    <property type="evidence" value="ECO:0007669"/>
    <property type="project" value="InterPro"/>
</dbReference>
<comment type="subcellular location">
    <subcellularLocation>
        <location evidence="1">Membrane</location>
        <topology evidence="1">Single-pass membrane protein</topology>
    </subcellularLocation>
</comment>
<feature type="domain" description="NDT80" evidence="9">
    <location>
        <begin position="441"/>
        <end position="717"/>
    </location>
</feature>
<evidence type="ECO:0000313" key="12">
    <source>
        <dbReference type="Proteomes" id="UP001165289"/>
    </source>
</evidence>
<evidence type="ECO:0000256" key="3">
    <source>
        <dbReference type="ARBA" id="ARBA00022989"/>
    </source>
</evidence>
<evidence type="ECO:0000259" key="9">
    <source>
        <dbReference type="PROSITE" id="PS51517"/>
    </source>
</evidence>
<dbReference type="InterPro" id="IPR030392">
    <property type="entry name" value="S74_ICA"/>
</dbReference>
<feature type="compositionally biased region" description="Polar residues" evidence="7">
    <location>
        <begin position="212"/>
        <end position="228"/>
    </location>
</feature>
<feature type="domain" description="Peptidase S74" evidence="10">
    <location>
        <begin position="763"/>
        <end position="868"/>
    </location>
</feature>
<feature type="compositionally biased region" description="Polar residues" evidence="7">
    <location>
        <begin position="435"/>
        <end position="454"/>
    </location>
</feature>
<proteinExistence type="predicted"/>
<comment type="caution">
    <text evidence="11">The sequence shown here is derived from an EMBL/GenBank/DDBJ whole genome shotgun (WGS) entry which is preliminary data.</text>
</comment>
<dbReference type="Proteomes" id="UP001165289">
    <property type="component" value="Unassembled WGS sequence"/>
</dbReference>
<dbReference type="PROSITE" id="PS51517">
    <property type="entry name" value="NDT80"/>
    <property type="match status" value="1"/>
</dbReference>
<evidence type="ECO:0000256" key="1">
    <source>
        <dbReference type="ARBA" id="ARBA00004167"/>
    </source>
</evidence>
<dbReference type="SUPFAM" id="SSF49417">
    <property type="entry name" value="p53-like transcription factors"/>
    <property type="match status" value="1"/>
</dbReference>
<evidence type="ECO:0000313" key="11">
    <source>
        <dbReference type="EMBL" id="KAI6661726.1"/>
    </source>
</evidence>
<dbReference type="Pfam" id="PF13884">
    <property type="entry name" value="Peptidase_S74"/>
    <property type="match status" value="1"/>
</dbReference>
<feature type="region of interest" description="Disordered" evidence="7">
    <location>
        <begin position="79"/>
        <end position="100"/>
    </location>
</feature>
<feature type="region of interest" description="Disordered" evidence="7">
    <location>
        <begin position="198"/>
        <end position="228"/>
    </location>
</feature>
<dbReference type="PANTHER" id="PTHR13029:SF18">
    <property type="entry name" value="MYELIN REGULATORY FACTOR HOMOLOG 1"/>
    <property type="match status" value="1"/>
</dbReference>
<evidence type="ECO:0000256" key="7">
    <source>
        <dbReference type="SAM" id="MobiDB-lite"/>
    </source>
</evidence>
<evidence type="ECO:0000256" key="6">
    <source>
        <dbReference type="PROSITE-ProRule" id="PRU00850"/>
    </source>
</evidence>
<dbReference type="Gene3D" id="2.60.40.1390">
    <property type="entry name" value="NDT80 DNA-binding domain"/>
    <property type="match status" value="1"/>
</dbReference>
<dbReference type="InterPro" id="IPR024061">
    <property type="entry name" value="NDT80_DNA-bd_dom"/>
</dbReference>
<evidence type="ECO:0000256" key="4">
    <source>
        <dbReference type="ARBA" id="ARBA00023125"/>
    </source>
</evidence>
<gene>
    <name evidence="11" type="ORF">LOD99_9913</name>
</gene>
<dbReference type="AlphaFoldDB" id="A0AAV7KLE7"/>
<dbReference type="Pfam" id="PF13887">
    <property type="entry name" value="MYRF_ICA"/>
    <property type="match status" value="1"/>
</dbReference>
<dbReference type="InterPro" id="IPR026932">
    <property type="entry name" value="MYRF_ICA"/>
</dbReference>
<feature type="compositionally biased region" description="Low complexity" evidence="7">
    <location>
        <begin position="423"/>
        <end position="434"/>
    </location>
</feature>
<dbReference type="GO" id="GO:0005789">
    <property type="term" value="C:endoplasmic reticulum membrane"/>
    <property type="evidence" value="ECO:0007669"/>
    <property type="project" value="TreeGrafter"/>
</dbReference>
<feature type="compositionally biased region" description="Polar residues" evidence="7">
    <location>
        <begin position="352"/>
        <end position="361"/>
    </location>
</feature>
<keyword evidence="2 8" id="KW-0812">Transmembrane</keyword>
<feature type="region of interest" description="Disordered" evidence="7">
    <location>
        <begin position="297"/>
        <end position="363"/>
    </location>
</feature>
<dbReference type="GO" id="GO:0045893">
    <property type="term" value="P:positive regulation of DNA-templated transcription"/>
    <property type="evidence" value="ECO:0007669"/>
    <property type="project" value="TreeGrafter"/>
</dbReference>
<feature type="compositionally biased region" description="Basic and acidic residues" evidence="7">
    <location>
        <begin position="341"/>
        <end position="350"/>
    </location>
</feature>
<organism evidence="11 12">
    <name type="scientific">Oopsacas minuta</name>
    <dbReference type="NCBI Taxonomy" id="111878"/>
    <lineage>
        <taxon>Eukaryota</taxon>
        <taxon>Metazoa</taxon>
        <taxon>Porifera</taxon>
        <taxon>Hexactinellida</taxon>
        <taxon>Hexasterophora</taxon>
        <taxon>Lyssacinosida</taxon>
        <taxon>Leucopsacidae</taxon>
        <taxon>Oopsacas</taxon>
    </lineage>
</organism>
<feature type="transmembrane region" description="Helical" evidence="8">
    <location>
        <begin position="899"/>
        <end position="920"/>
    </location>
</feature>
<evidence type="ECO:0000256" key="8">
    <source>
        <dbReference type="SAM" id="Phobius"/>
    </source>
</evidence>
<dbReference type="InterPro" id="IPR051577">
    <property type="entry name" value="MRF-like"/>
</dbReference>
<feature type="compositionally biased region" description="Basic and acidic residues" evidence="7">
    <location>
        <begin position="306"/>
        <end position="318"/>
    </location>
</feature>
<keyword evidence="12" id="KW-1185">Reference proteome</keyword>
<dbReference type="GO" id="GO:0043565">
    <property type="term" value="F:sequence-specific DNA binding"/>
    <property type="evidence" value="ECO:0007669"/>
    <property type="project" value="TreeGrafter"/>
</dbReference>
<evidence type="ECO:0000256" key="5">
    <source>
        <dbReference type="ARBA" id="ARBA00023136"/>
    </source>
</evidence>
<dbReference type="Pfam" id="PF05224">
    <property type="entry name" value="NDT80_PhoG"/>
    <property type="match status" value="1"/>
</dbReference>
<dbReference type="GO" id="GO:0005634">
    <property type="term" value="C:nucleus"/>
    <property type="evidence" value="ECO:0007669"/>
    <property type="project" value="TreeGrafter"/>
</dbReference>
<evidence type="ECO:0000256" key="2">
    <source>
        <dbReference type="ARBA" id="ARBA00022692"/>
    </source>
</evidence>
<sequence length="925" mass="103085">MSSLSYQSSHEGSAHNLVSYASQEHLVHHSGLQGPISHNPMSSSVSVDNISWGNGNISQFHQYVGQPNVVVRPNTEYTGRPLENTGRSVSSESAFQSRRSPGSSCSDYSVFSNPNLQFDSTTQLFNLPMANFSTQNTLSYTSALNTTAMVEADSCSTTSPLKSSSMPGLDRASLAPFTPGLPLSSIHKRYDIAEEENDVGPPIGVLQGSPGHANSPSDVYTHDSTPLPQRRAFSNSLVKDSLIQYRNLQGSPFMGANGQLLDNRMTTLTIEDRNMYGLGKAPPVLAEVDEDTQLLYSSQQPSCNDPDNHTSLKSGERPQKKRKHGTFFSSSMSKSTPNLGKRGEKGDHKKNSLSGSCASGNQKKKSLFEKSKLDSHHNNDTRPVDAITDMYTYTPAYMNVYPESPAICSMGMTMSNSYGGLSEISPSSNNSCSEVGNNGSGNDSTLKGFNRTPSHPATIATAGMSGYDPAYMMSTYPLSDLKPDPDELEQGIPQMELEASLSGIDNSGSATLTREPNYDYQALKWSVFAPETFSILYGENETDIADITEFKVVADKGFHFSFTDEAFICQKKNHFQVSVTMCFDKKPRYIQAEAGRPLEKISKFSLHLYGMRLESMSTQVTLDKSQPDRSKIPFDPVEIDPPYQKSKKITIGKLHFSETTANNMRKKGKPNPDQRFFCLFVSLRVLTENHNHYTAVVHKSDKIIVRASNPSQFENDIDYMWTRCNSPDAIYHSGRVGVNTDHPDEALVVYGNLKLSGQLLKPSDRRYKELFRTVKSEEQLESVSKLKIYDYKYTKQYREKHGMNEDICERGFIAQEVKDILPSAVHEITEDKDTTSPYLAINKDYLYIETVGAVQELNRKTKHFQKRLEQIEDSYISPKRRSLSSKLAVSCFASSGFRYILISLIFVQLLLQVFTFFIFFKNGIS</sequence>
<reference evidence="11 12" key="1">
    <citation type="journal article" date="2023" name="BMC Biol.">
        <title>The compact genome of the sponge Oopsacas minuta (Hexactinellida) is lacking key metazoan core genes.</title>
        <authorList>
            <person name="Santini S."/>
            <person name="Schenkelaars Q."/>
            <person name="Jourda C."/>
            <person name="Duchesne M."/>
            <person name="Belahbib H."/>
            <person name="Rocher C."/>
            <person name="Selva M."/>
            <person name="Riesgo A."/>
            <person name="Vervoort M."/>
            <person name="Leys S.P."/>
            <person name="Kodjabachian L."/>
            <person name="Le Bivic A."/>
            <person name="Borchiellini C."/>
            <person name="Claverie J.M."/>
            <person name="Renard E."/>
        </authorList>
    </citation>
    <scope>NUCLEOTIDE SEQUENCE [LARGE SCALE GENOMIC DNA]</scope>
    <source>
        <strain evidence="11">SPO-2</strain>
    </source>
</reference>
<keyword evidence="3 8" id="KW-1133">Transmembrane helix</keyword>
<dbReference type="InterPro" id="IPR008967">
    <property type="entry name" value="p53-like_TF_DNA-bd_sf"/>
</dbReference>
<protein>
    <submittedName>
        <fullName evidence="11">Myelin regulatory factor-like isoform X3</fullName>
    </submittedName>
</protein>
<name>A0AAV7KLE7_9METZ</name>
<feature type="DNA-binding region" description="NDT80" evidence="6">
    <location>
        <begin position="441"/>
        <end position="717"/>
    </location>
</feature>
<feature type="compositionally biased region" description="Polar residues" evidence="7">
    <location>
        <begin position="85"/>
        <end position="100"/>
    </location>
</feature>
<keyword evidence="5 8" id="KW-0472">Membrane</keyword>
<dbReference type="GO" id="GO:0003700">
    <property type="term" value="F:DNA-binding transcription factor activity"/>
    <property type="evidence" value="ECO:0007669"/>
    <property type="project" value="UniProtKB-UniRule"/>
</dbReference>
<accession>A0AAV7KLE7</accession>
<dbReference type="EMBL" id="JAKMXF010000009">
    <property type="protein sequence ID" value="KAI6661726.1"/>
    <property type="molecule type" value="Genomic_DNA"/>
</dbReference>
<feature type="region of interest" description="Disordered" evidence="7">
    <location>
        <begin position="423"/>
        <end position="454"/>
    </location>
</feature>